<feature type="domain" description="Helix-hairpin-helix DNA-binding motif class 1" evidence="7">
    <location>
        <begin position="107"/>
        <end position="126"/>
    </location>
</feature>
<evidence type="ECO:0000256" key="6">
    <source>
        <dbReference type="HAMAP-Rule" id="MF_00031"/>
    </source>
</evidence>
<gene>
    <name evidence="6 8" type="primary">ruvA</name>
    <name evidence="8" type="ORF">GCM10009547_31310</name>
</gene>
<comment type="similarity">
    <text evidence="6">Belongs to the RuvA family.</text>
</comment>
<evidence type="ECO:0000256" key="4">
    <source>
        <dbReference type="ARBA" id="ARBA00023172"/>
    </source>
</evidence>
<comment type="caution">
    <text evidence="8">The sequence shown here is derived from an EMBL/GenBank/DDBJ whole genome shotgun (WGS) entry which is preliminary data.</text>
</comment>
<dbReference type="SUPFAM" id="SSF47781">
    <property type="entry name" value="RuvA domain 2-like"/>
    <property type="match status" value="1"/>
</dbReference>
<dbReference type="InterPro" id="IPR013849">
    <property type="entry name" value="DNA_helicase_Holl-junc_RuvA_I"/>
</dbReference>
<comment type="subunit">
    <text evidence="6">Homotetramer. Forms an RuvA(8)-RuvB(12)-Holliday junction (HJ) complex. HJ DNA is sandwiched between 2 RuvA tetramers; dsDNA enters through RuvA and exits via RuvB. An RuvB hexamer assembles on each DNA strand where it exits the tetramer. Each RuvB hexamer is contacted by two RuvA subunits (via domain III) on 2 adjacent RuvB subunits; this complex drives branch migration. In the full resolvosome a probable DNA-RuvA(4)-RuvB(12)-RuvC(2) complex forms which resolves the HJ.</text>
</comment>
<evidence type="ECO:0000256" key="5">
    <source>
        <dbReference type="ARBA" id="ARBA00023204"/>
    </source>
</evidence>
<evidence type="ECO:0000256" key="1">
    <source>
        <dbReference type="ARBA" id="ARBA00022490"/>
    </source>
</evidence>
<evidence type="ECO:0000313" key="8">
    <source>
        <dbReference type="EMBL" id="GAA0625743.1"/>
    </source>
</evidence>
<evidence type="ECO:0000256" key="2">
    <source>
        <dbReference type="ARBA" id="ARBA00022763"/>
    </source>
</evidence>
<keyword evidence="2 6" id="KW-0227">DNA damage</keyword>
<dbReference type="InterPro" id="IPR011114">
    <property type="entry name" value="RuvA_C"/>
</dbReference>
<sequence>MISFVAGRVAALGPDAAVVEVGGVGLSLSCTPNTLANLRLGERAHLPAALIVREDSLTLFGFADEDERVVFEQLMSVSGVGPRLAQAMLAVHDPDALRRAVSTEDLNALTKVPGIGRKGAQRIVLELKDRLGPPRGTAASVPAQAGPPASGWREQVHGALLNLGWSAREAESALDVVQAEAEETGLDIASTQVAVLLRMALKTLGRAT</sequence>
<dbReference type="InterPro" id="IPR012340">
    <property type="entry name" value="NA-bd_OB-fold"/>
</dbReference>
<comment type="function">
    <text evidence="6">The RuvA-RuvB-RuvC complex processes Holliday junction (HJ) DNA during genetic recombination and DNA repair, while the RuvA-RuvB complex plays an important role in the rescue of blocked DNA replication forks via replication fork reversal (RFR). RuvA specifically binds to HJ cruciform DNA, conferring on it an open structure. The RuvB hexamer acts as an ATP-dependent pump, pulling dsDNA into and through the RuvAB complex. HJ branch migration allows RuvC to scan DNA until it finds its consensus sequence, where it cleaves and resolves the cruciform DNA.</text>
</comment>
<keyword evidence="3 6" id="KW-0238">DNA-binding</keyword>
<dbReference type="CDD" id="cd14332">
    <property type="entry name" value="UBA_RuvA_C"/>
    <property type="match status" value="1"/>
</dbReference>
<comment type="subcellular location">
    <subcellularLocation>
        <location evidence="6">Cytoplasm</location>
    </subcellularLocation>
</comment>
<dbReference type="Pfam" id="PF01330">
    <property type="entry name" value="RuvA_N"/>
    <property type="match status" value="1"/>
</dbReference>
<accession>A0ABP3S4L1</accession>
<keyword evidence="9" id="KW-1185">Reference proteome</keyword>
<evidence type="ECO:0000256" key="3">
    <source>
        <dbReference type="ARBA" id="ARBA00023125"/>
    </source>
</evidence>
<dbReference type="InterPro" id="IPR010994">
    <property type="entry name" value="RuvA_2-like"/>
</dbReference>
<dbReference type="Gene3D" id="1.10.150.20">
    <property type="entry name" value="5' to 3' exonuclease, C-terminal subdomain"/>
    <property type="match status" value="1"/>
</dbReference>
<dbReference type="Pfam" id="PF07499">
    <property type="entry name" value="RuvA_C"/>
    <property type="match status" value="1"/>
</dbReference>
<dbReference type="InterPro" id="IPR036267">
    <property type="entry name" value="RuvA_C_sf"/>
</dbReference>
<organism evidence="8 9">
    <name type="scientific">Sporichthya brevicatena</name>
    <dbReference type="NCBI Taxonomy" id="171442"/>
    <lineage>
        <taxon>Bacteria</taxon>
        <taxon>Bacillati</taxon>
        <taxon>Actinomycetota</taxon>
        <taxon>Actinomycetes</taxon>
        <taxon>Sporichthyales</taxon>
        <taxon>Sporichthyaceae</taxon>
        <taxon>Sporichthya</taxon>
    </lineage>
</organism>
<comment type="caution">
    <text evidence="6">Lacks conserved residue(s) required for the propagation of feature annotation.</text>
</comment>
<dbReference type="Gene3D" id="2.40.50.140">
    <property type="entry name" value="Nucleic acid-binding proteins"/>
    <property type="match status" value="1"/>
</dbReference>
<reference evidence="9" key="1">
    <citation type="journal article" date="2019" name="Int. J. Syst. Evol. Microbiol.">
        <title>The Global Catalogue of Microorganisms (GCM) 10K type strain sequencing project: providing services to taxonomists for standard genome sequencing and annotation.</title>
        <authorList>
            <consortium name="The Broad Institute Genomics Platform"/>
            <consortium name="The Broad Institute Genome Sequencing Center for Infectious Disease"/>
            <person name="Wu L."/>
            <person name="Ma J."/>
        </authorList>
    </citation>
    <scope>NUCLEOTIDE SEQUENCE [LARGE SCALE GENOMIC DNA]</scope>
    <source>
        <strain evidence="9">JCM 10671</strain>
    </source>
</reference>
<dbReference type="Proteomes" id="UP001500957">
    <property type="component" value="Unassembled WGS sequence"/>
</dbReference>
<dbReference type="SMART" id="SM00278">
    <property type="entry name" value="HhH1"/>
    <property type="match status" value="2"/>
</dbReference>
<dbReference type="EMBL" id="BAAAHE010000026">
    <property type="protein sequence ID" value="GAA0625743.1"/>
    <property type="molecule type" value="Genomic_DNA"/>
</dbReference>
<dbReference type="SUPFAM" id="SSF46929">
    <property type="entry name" value="DNA helicase RuvA subunit, C-terminal domain"/>
    <property type="match status" value="1"/>
</dbReference>
<dbReference type="Gene3D" id="1.10.8.10">
    <property type="entry name" value="DNA helicase RuvA subunit, C-terminal domain"/>
    <property type="match status" value="1"/>
</dbReference>
<keyword evidence="1 6" id="KW-0963">Cytoplasm</keyword>
<dbReference type="NCBIfam" id="TIGR00084">
    <property type="entry name" value="ruvA"/>
    <property type="match status" value="1"/>
</dbReference>
<comment type="domain">
    <text evidence="6">Has three domains with a flexible linker between the domains II and III and assumes an 'L' shape. Domain III is highly mobile and contacts RuvB.</text>
</comment>
<feature type="region of interest" description="Domain III" evidence="6">
    <location>
        <begin position="150"/>
        <end position="208"/>
    </location>
</feature>
<dbReference type="Pfam" id="PF14520">
    <property type="entry name" value="HHH_5"/>
    <property type="match status" value="1"/>
</dbReference>
<evidence type="ECO:0000259" key="7">
    <source>
        <dbReference type="SMART" id="SM00278"/>
    </source>
</evidence>
<evidence type="ECO:0000313" key="9">
    <source>
        <dbReference type="Proteomes" id="UP001500957"/>
    </source>
</evidence>
<proteinExistence type="inferred from homology"/>
<dbReference type="HAMAP" id="MF_00031">
    <property type="entry name" value="DNA_HJ_migration_RuvA"/>
    <property type="match status" value="1"/>
</dbReference>
<name>A0ABP3S4L1_9ACTN</name>
<feature type="domain" description="Helix-hairpin-helix DNA-binding motif class 1" evidence="7">
    <location>
        <begin position="72"/>
        <end position="91"/>
    </location>
</feature>
<feature type="region of interest" description="Domain II" evidence="6">
    <location>
        <begin position="64"/>
        <end position="141"/>
    </location>
</feature>
<keyword evidence="5 6" id="KW-0234">DNA repair</keyword>
<keyword evidence="4 6" id="KW-0233">DNA recombination</keyword>
<protein>
    <recommendedName>
        <fullName evidence="6">Holliday junction branch migration complex subunit RuvA</fullName>
    </recommendedName>
</protein>
<dbReference type="SUPFAM" id="SSF50249">
    <property type="entry name" value="Nucleic acid-binding proteins"/>
    <property type="match status" value="1"/>
</dbReference>
<dbReference type="InterPro" id="IPR003583">
    <property type="entry name" value="Hlx-hairpin-Hlx_DNA-bd_motif"/>
</dbReference>
<dbReference type="RefSeq" id="WP_344606387.1">
    <property type="nucleotide sequence ID" value="NZ_BAAAHE010000026.1"/>
</dbReference>
<dbReference type="InterPro" id="IPR000085">
    <property type="entry name" value="RuvA"/>
</dbReference>